<dbReference type="PROSITE" id="PS51257">
    <property type="entry name" value="PROKAR_LIPOPROTEIN"/>
    <property type="match status" value="1"/>
</dbReference>
<dbReference type="Proteomes" id="UP000054217">
    <property type="component" value="Unassembled WGS sequence"/>
</dbReference>
<protein>
    <submittedName>
        <fullName evidence="1">Uncharacterized protein</fullName>
    </submittedName>
</protein>
<reference evidence="2" key="2">
    <citation type="submission" date="2015-01" db="EMBL/GenBank/DDBJ databases">
        <title>Evolutionary Origins and Diversification of the Mycorrhizal Mutualists.</title>
        <authorList>
            <consortium name="DOE Joint Genome Institute"/>
            <consortium name="Mycorrhizal Genomics Consortium"/>
            <person name="Kohler A."/>
            <person name="Kuo A."/>
            <person name="Nagy L.G."/>
            <person name="Floudas D."/>
            <person name="Copeland A."/>
            <person name="Barry K.W."/>
            <person name="Cichocki N."/>
            <person name="Veneault-Fourrey C."/>
            <person name="LaButti K."/>
            <person name="Lindquist E.A."/>
            <person name="Lipzen A."/>
            <person name="Lundell T."/>
            <person name="Morin E."/>
            <person name="Murat C."/>
            <person name="Riley R."/>
            <person name="Ohm R."/>
            <person name="Sun H."/>
            <person name="Tunlid A."/>
            <person name="Henrissat B."/>
            <person name="Grigoriev I.V."/>
            <person name="Hibbett D.S."/>
            <person name="Martin F."/>
        </authorList>
    </citation>
    <scope>NUCLEOTIDE SEQUENCE [LARGE SCALE GENOMIC DNA]</scope>
    <source>
        <strain evidence="2">Marx 270</strain>
    </source>
</reference>
<dbReference type="InParanoid" id="A0A0C3PAW9"/>
<dbReference type="EMBL" id="KN831968">
    <property type="protein sequence ID" value="KIO05076.1"/>
    <property type="molecule type" value="Genomic_DNA"/>
</dbReference>
<dbReference type="AlphaFoldDB" id="A0A0C3PAW9"/>
<accession>A0A0C3PAW9</accession>
<sequence>MRNSNYILAILMQSHVYRAQILGVTISSCGWALRTNCYVVNIVTDEWYASSVQVRSHHQFETSLMKAQSSRWLFLFLVNTLCKSHRLG</sequence>
<gene>
    <name evidence="1" type="ORF">M404DRAFT_532992</name>
</gene>
<reference evidence="1 2" key="1">
    <citation type="submission" date="2014-04" db="EMBL/GenBank/DDBJ databases">
        <authorList>
            <consortium name="DOE Joint Genome Institute"/>
            <person name="Kuo A."/>
            <person name="Kohler A."/>
            <person name="Costa M.D."/>
            <person name="Nagy L.G."/>
            <person name="Floudas D."/>
            <person name="Copeland A."/>
            <person name="Barry K.W."/>
            <person name="Cichocki N."/>
            <person name="Veneault-Fourrey C."/>
            <person name="LaButti K."/>
            <person name="Lindquist E.A."/>
            <person name="Lipzen A."/>
            <person name="Lundell T."/>
            <person name="Morin E."/>
            <person name="Murat C."/>
            <person name="Sun H."/>
            <person name="Tunlid A."/>
            <person name="Henrissat B."/>
            <person name="Grigoriev I.V."/>
            <person name="Hibbett D.S."/>
            <person name="Martin F."/>
            <person name="Nordberg H.P."/>
            <person name="Cantor M.N."/>
            <person name="Hua S.X."/>
        </authorList>
    </citation>
    <scope>NUCLEOTIDE SEQUENCE [LARGE SCALE GENOMIC DNA]</scope>
    <source>
        <strain evidence="1 2">Marx 270</strain>
    </source>
</reference>
<evidence type="ECO:0000313" key="1">
    <source>
        <dbReference type="EMBL" id="KIO05076.1"/>
    </source>
</evidence>
<organism evidence="1 2">
    <name type="scientific">Pisolithus tinctorius Marx 270</name>
    <dbReference type="NCBI Taxonomy" id="870435"/>
    <lineage>
        <taxon>Eukaryota</taxon>
        <taxon>Fungi</taxon>
        <taxon>Dikarya</taxon>
        <taxon>Basidiomycota</taxon>
        <taxon>Agaricomycotina</taxon>
        <taxon>Agaricomycetes</taxon>
        <taxon>Agaricomycetidae</taxon>
        <taxon>Boletales</taxon>
        <taxon>Sclerodermatineae</taxon>
        <taxon>Pisolithaceae</taxon>
        <taxon>Pisolithus</taxon>
    </lineage>
</organism>
<keyword evidence="2" id="KW-1185">Reference proteome</keyword>
<evidence type="ECO:0000313" key="2">
    <source>
        <dbReference type="Proteomes" id="UP000054217"/>
    </source>
</evidence>
<name>A0A0C3PAW9_PISTI</name>
<proteinExistence type="predicted"/>
<dbReference type="HOGENOM" id="CLU_2469992_0_0_1"/>